<evidence type="ECO:0000256" key="5">
    <source>
        <dbReference type="ARBA" id="ARBA00023002"/>
    </source>
</evidence>
<comment type="cofactor">
    <cofactor evidence="1">
        <name>L-ascorbate</name>
        <dbReference type="ChEBI" id="CHEBI:38290"/>
    </cofactor>
</comment>
<feature type="domain" description="Fe2OG dioxygenase" evidence="9">
    <location>
        <begin position="660"/>
        <end position="756"/>
    </location>
</feature>
<evidence type="ECO:0000256" key="1">
    <source>
        <dbReference type="ARBA" id="ARBA00001961"/>
    </source>
</evidence>
<dbReference type="InterPro" id="IPR005123">
    <property type="entry name" value="Oxoglu/Fe-dep_dioxygenase_dom"/>
</dbReference>
<keyword evidence="2" id="KW-0479">Metal-binding</keyword>
<evidence type="ECO:0000313" key="11">
    <source>
        <dbReference type="RefSeq" id="XP_018319535.1"/>
    </source>
</evidence>
<dbReference type="GO" id="GO:0031418">
    <property type="term" value="F:L-ascorbic acid binding"/>
    <property type="evidence" value="ECO:0007669"/>
    <property type="project" value="InterPro"/>
</dbReference>
<evidence type="ECO:0000259" key="9">
    <source>
        <dbReference type="PROSITE" id="PS51471"/>
    </source>
</evidence>
<keyword evidence="6" id="KW-0408">Iron</keyword>
<dbReference type="PANTHER" id="PTHR10730:SF45">
    <property type="entry name" value="PROCOLLAGEN-LYSINE,2-OXOGLUTARATE 5-DIOXYGENASE"/>
    <property type="match status" value="1"/>
</dbReference>
<dbReference type="PROSITE" id="PS51471">
    <property type="entry name" value="FE2OG_OXY"/>
    <property type="match status" value="1"/>
</dbReference>
<dbReference type="KEGG" id="apln:108733015"/>
<keyword evidence="4" id="KW-0223">Dioxygenase</keyword>
<dbReference type="InParanoid" id="A0A1W4WHP5"/>
<protein>
    <submittedName>
        <fullName evidence="11">Procollagen-lysine,2-oxoglutarate 5-dioxygenase 3 isoform X1</fullName>
    </submittedName>
</protein>
<sequence length="756" mass="87201">MINKNTAISFSISILLIIQVVNGDEFPQCDKEEDCNPKVTDREITFKHVPLVFTVATEETDGFLRYLKSAEEYGINPVVLGMGEEWKGGADIQNSVGGGWKINLLKKSLQRYKEQPNRIIIFTDGYDVIILDDLTTIVNKFLATGAKILFGAEGFCWPDKSLEKLYPEVKQGKRFLNSGLYMGYAPEILQLLEHQSIGDEDDDQLFFTKAYLDKELREKLQIQLDHDSSIFQNLNGAINELKLVEVETKERNEFRLKNVLTNKSPSFVHGNGFTKLKLNSLGNYIARAWNPVDGCRHCKWRTIDLTDVPDNKLPTVLVAVFVEIPTPFLEEQLMKIYKLDYPKNRIHLFLHNKLKYHADTVKGFVEKYGGDYLSIKEIKAEDGTSEWNARDLSLELTLRKKCDYYFSIDSLAVLDNPKTLRLLQEQNRTVVAPLLARYGKSWSNFWGALTTDGFYARSHDYLDIVYNTKRGLWNVPYISNCYLINSTLLNRYDKQKLSYVRDNLDADMAFCANLRDLGIFMYVSNRFDFGHLINPDTYDITIAVPDLYQIQDNPTLWEERYIHPNYSNSLQPGNTPVQPCPDVYWFPIGTERFCNNMIQMVESFGQWSDGSNQDPRLEGGYEAVPTRDIHMKQVGFDEQWLFFLKKYVLPLTEHVFTGYSHDPPRSLMNFVVRYRPDEQPSLRPHHDSSTYTINIALNRAGIDYEGGGCRFIRYNCSVKATKMGWMLMHPGKLTHYHEGLLVTNGTRYIMISFVDP</sequence>
<dbReference type="InterPro" id="IPR006620">
    <property type="entry name" value="Pro_4_hyd_alph"/>
</dbReference>
<evidence type="ECO:0000256" key="6">
    <source>
        <dbReference type="ARBA" id="ARBA00023004"/>
    </source>
</evidence>
<dbReference type="OrthoDB" id="69177at2759"/>
<keyword evidence="10" id="KW-1185">Reference proteome</keyword>
<evidence type="ECO:0000256" key="2">
    <source>
        <dbReference type="ARBA" id="ARBA00022723"/>
    </source>
</evidence>
<evidence type="ECO:0000256" key="8">
    <source>
        <dbReference type="SAM" id="SignalP"/>
    </source>
</evidence>
<dbReference type="AlphaFoldDB" id="A0A1W4WHP5"/>
<dbReference type="STRING" id="224129.A0A1W4WHP5"/>
<proteinExistence type="predicted"/>
<dbReference type="CTD" id="39265"/>
<reference evidence="11" key="1">
    <citation type="submission" date="2025-08" db="UniProtKB">
        <authorList>
            <consortium name="RefSeq"/>
        </authorList>
    </citation>
    <scope>IDENTIFICATION</scope>
    <source>
        <tissue evidence="11">Entire body</tissue>
    </source>
</reference>
<name>A0A1W4WHP5_AGRPL</name>
<dbReference type="Pfam" id="PF25342">
    <property type="entry name" value="GT_PLOD"/>
    <property type="match status" value="1"/>
</dbReference>
<keyword evidence="5" id="KW-0560">Oxidoreductase</keyword>
<dbReference type="InterPro" id="IPR050757">
    <property type="entry name" value="Collagen_mod_GT25"/>
</dbReference>
<keyword evidence="7" id="KW-0325">Glycoprotein</keyword>
<dbReference type="GO" id="GO:0008475">
    <property type="term" value="F:procollagen-lysine 5-dioxygenase activity"/>
    <property type="evidence" value="ECO:0007669"/>
    <property type="project" value="TreeGrafter"/>
</dbReference>
<dbReference type="Gene3D" id="2.60.120.620">
    <property type="entry name" value="q2cbj1_9rhob like domain"/>
    <property type="match status" value="1"/>
</dbReference>
<dbReference type="FunCoup" id="A0A1W4WHP5">
    <property type="interactions" value="410"/>
</dbReference>
<keyword evidence="3 8" id="KW-0732">Signal</keyword>
<feature type="signal peptide" evidence="8">
    <location>
        <begin position="1"/>
        <end position="23"/>
    </location>
</feature>
<dbReference type="GO" id="GO:0005506">
    <property type="term" value="F:iron ion binding"/>
    <property type="evidence" value="ECO:0007669"/>
    <property type="project" value="InterPro"/>
</dbReference>
<evidence type="ECO:0000256" key="4">
    <source>
        <dbReference type="ARBA" id="ARBA00022964"/>
    </source>
</evidence>
<feature type="chain" id="PRO_5010743750" evidence="8">
    <location>
        <begin position="24"/>
        <end position="756"/>
    </location>
</feature>
<evidence type="ECO:0000313" key="10">
    <source>
        <dbReference type="Proteomes" id="UP000192223"/>
    </source>
</evidence>
<dbReference type="InterPro" id="IPR057589">
    <property type="entry name" value="GT_PLOD"/>
</dbReference>
<dbReference type="PANTHER" id="PTHR10730">
    <property type="entry name" value="PROCOLLAGEN-LYSINE,2-OXOGLUTARATE 5-DIOXYGENASE/GLYCOSYLTRANSFERASE 25 FAMILY MEMBER"/>
    <property type="match status" value="1"/>
</dbReference>
<dbReference type="Pfam" id="PF03171">
    <property type="entry name" value="2OG-FeII_Oxy"/>
    <property type="match status" value="1"/>
</dbReference>
<evidence type="ECO:0000256" key="7">
    <source>
        <dbReference type="ARBA" id="ARBA00023180"/>
    </source>
</evidence>
<accession>A0A1W4WHP5</accession>
<organism evidence="10 11">
    <name type="scientific">Agrilus planipennis</name>
    <name type="common">Emerald ash borer</name>
    <name type="synonym">Agrilus marcopoli</name>
    <dbReference type="NCBI Taxonomy" id="224129"/>
    <lineage>
        <taxon>Eukaryota</taxon>
        <taxon>Metazoa</taxon>
        <taxon>Ecdysozoa</taxon>
        <taxon>Arthropoda</taxon>
        <taxon>Hexapoda</taxon>
        <taxon>Insecta</taxon>
        <taxon>Pterygota</taxon>
        <taxon>Neoptera</taxon>
        <taxon>Endopterygota</taxon>
        <taxon>Coleoptera</taxon>
        <taxon>Polyphaga</taxon>
        <taxon>Elateriformia</taxon>
        <taxon>Buprestoidea</taxon>
        <taxon>Buprestidae</taxon>
        <taxon>Agrilinae</taxon>
        <taxon>Agrilus</taxon>
    </lineage>
</organism>
<dbReference type="GeneID" id="108733015"/>
<dbReference type="RefSeq" id="XP_018319535.1">
    <property type="nucleotide sequence ID" value="XM_018464033.2"/>
</dbReference>
<evidence type="ECO:0000256" key="3">
    <source>
        <dbReference type="ARBA" id="ARBA00022729"/>
    </source>
</evidence>
<gene>
    <name evidence="11" type="primary">LOC108733015</name>
</gene>
<dbReference type="GO" id="GO:0005783">
    <property type="term" value="C:endoplasmic reticulum"/>
    <property type="evidence" value="ECO:0007669"/>
    <property type="project" value="TreeGrafter"/>
</dbReference>
<dbReference type="SMART" id="SM00702">
    <property type="entry name" value="P4Hc"/>
    <property type="match status" value="1"/>
</dbReference>
<dbReference type="Proteomes" id="UP000192223">
    <property type="component" value="Unplaced"/>
</dbReference>
<dbReference type="InterPro" id="IPR044861">
    <property type="entry name" value="IPNS-like_FE2OG_OXY"/>
</dbReference>